<dbReference type="InterPro" id="IPR040725">
    <property type="entry name" value="PheRS_DBD3"/>
</dbReference>
<dbReference type="InterPro" id="IPR040586">
    <property type="entry name" value="PheRS_DBD2"/>
</dbReference>
<keyword evidence="9" id="KW-0547">Nucleotide-binding</keyword>
<evidence type="ECO:0000256" key="7">
    <source>
        <dbReference type="ARBA" id="ARBA00022598"/>
    </source>
</evidence>
<dbReference type="FunFam" id="3.30.930.10:FF:000033">
    <property type="entry name" value="Phenylalanine--tRNA ligase alpha subunit"/>
    <property type="match status" value="1"/>
</dbReference>
<dbReference type="InterPro" id="IPR041503">
    <property type="entry name" value="AIMP2_thioredoxin"/>
</dbReference>
<dbReference type="EMBL" id="BLKM01012994">
    <property type="protein sequence ID" value="GFG38575.1"/>
    <property type="molecule type" value="Genomic_DNA"/>
</dbReference>
<keyword evidence="6" id="KW-0963">Cytoplasm</keyword>
<sequence length="743" mass="84140">MVTGLNVRVLQYLDEHEAVDTLHLAELFRVEHQKVVGAVKSLQSLGDLVNVEPLIHKKWELTDEGRAVAENGSHEAVVYNAVPSQGILQSELTNGLPNIKVGFSKAMSCGWIKVTRQGNDMLVTRKVATITDTVQEHLRHIQAGNMSQVDEEQKQEYRKRKLLQEVIIKSYLLSKGKDFSTSVEKAESDLTVEMITSGSWREKKFKPYNLDALGVAPACGHLHPLLRVRAEFHQIFLEMGFTEMPTNNYIENSFWNFDALFQPQQHPARDAHDTFFISNPRSSSRFPPEYLQKVKQVHSKGGYKSQGYGYDWKIEEAEKNVLRTHTTAVSARMLYLLAREGFKPSKYFSIDRVFRNETLDATHLAEFHQVEGVIADYNLTLGDLIGTLYEFFSKLGITKLQFKPAYNPYTEPSMEVFCYHAGLQKWIEVGNSGVFRPEMLLPMGLPEDVNVIAWGLSLERPTMIKYGLNNIRDLVGPKVNLQMVYDSPICRLDKNGTLQTDVQMMEQRWNAIISQLEALHAELQELQISSAGTENVFQEADDKNIEFVILSDPHYPPYSVVILSKLLAGRYRTEISTHVHSSVSVISSDLQSFFNVPLDSGTGSYVKIKLIWKNVGKDPLLIQCPISNGTIAGEVNIARYLNRLLEQRPDPVLVYESKGEVFGGQVDTWLDCIYKSVIHGSNEVCSGIIPALSAVLSKQDWLAPSMSIADICFWSSLKQNPHLLNSTYGLKKWFEKCQHVWFT</sequence>
<evidence type="ECO:0000256" key="2">
    <source>
        <dbReference type="ARBA" id="ARBA00004496"/>
    </source>
</evidence>
<dbReference type="NCBIfam" id="NF003210">
    <property type="entry name" value="PRK04172.1"/>
    <property type="match status" value="1"/>
</dbReference>
<dbReference type="Proteomes" id="UP000502823">
    <property type="component" value="Unassembled WGS sequence"/>
</dbReference>
<keyword evidence="10" id="KW-0067">ATP-binding</keyword>
<dbReference type="InterPro" id="IPR036282">
    <property type="entry name" value="Glutathione-S-Trfase_C_sf"/>
</dbReference>
<dbReference type="Pfam" id="PF18552">
    <property type="entry name" value="PheRS_DBD1"/>
    <property type="match status" value="1"/>
</dbReference>
<dbReference type="Pfam" id="PF18554">
    <property type="entry name" value="PheRS_DBD2"/>
    <property type="match status" value="1"/>
</dbReference>
<dbReference type="PANTHER" id="PTHR11538">
    <property type="entry name" value="PHENYLALANYL-TRNA SYNTHETASE"/>
    <property type="match status" value="1"/>
</dbReference>
<evidence type="ECO:0000256" key="5">
    <source>
        <dbReference type="ARBA" id="ARBA00012814"/>
    </source>
</evidence>
<evidence type="ECO:0000256" key="9">
    <source>
        <dbReference type="ARBA" id="ARBA00022741"/>
    </source>
</evidence>
<gene>
    <name evidence="17" type="ORF">Cfor_01630</name>
</gene>
<dbReference type="Pfam" id="PF18569">
    <property type="entry name" value="Thioredoxin_16"/>
    <property type="match status" value="1"/>
</dbReference>
<dbReference type="PANTHER" id="PTHR11538:SF40">
    <property type="entry name" value="PHENYLALANINE--TRNA LIGASE ALPHA SUBUNIT"/>
    <property type="match status" value="1"/>
</dbReference>
<evidence type="ECO:0000313" key="17">
    <source>
        <dbReference type="EMBL" id="GFG38575.1"/>
    </source>
</evidence>
<evidence type="ECO:0000256" key="1">
    <source>
        <dbReference type="ARBA" id="ARBA00001946"/>
    </source>
</evidence>
<dbReference type="Gene3D" id="1.10.10.2330">
    <property type="match status" value="1"/>
</dbReference>
<evidence type="ECO:0000313" key="18">
    <source>
        <dbReference type="Proteomes" id="UP000502823"/>
    </source>
</evidence>
<comment type="similarity">
    <text evidence="3">Belongs to the class-II aminoacyl-tRNA synthetase family. Phe-tRNA synthetase alpha subunit type 2 subfamily.</text>
</comment>
<reference evidence="18" key="1">
    <citation type="submission" date="2020-01" db="EMBL/GenBank/DDBJ databases">
        <title>Draft genome sequence of the Termite Coptotermes fromosanus.</title>
        <authorList>
            <person name="Itakura S."/>
            <person name="Yosikawa Y."/>
            <person name="Umezawa K."/>
        </authorList>
    </citation>
    <scope>NUCLEOTIDE SEQUENCE [LARGE SCALE GENOMIC DNA]</scope>
</reference>
<name>A0A6L2Q709_COPFO</name>
<dbReference type="GO" id="GO:0006432">
    <property type="term" value="P:phenylalanyl-tRNA aminoacylation"/>
    <property type="evidence" value="ECO:0007669"/>
    <property type="project" value="InterPro"/>
</dbReference>
<dbReference type="SUPFAM" id="SSF55681">
    <property type="entry name" value="Class II aaRS and biotin synthetases"/>
    <property type="match status" value="1"/>
</dbReference>
<dbReference type="InterPro" id="IPR006195">
    <property type="entry name" value="aa-tRNA-synth_II"/>
</dbReference>
<keyword evidence="7" id="KW-0436">Ligase</keyword>
<comment type="caution">
    <text evidence="17">The sequence shown here is derived from an EMBL/GenBank/DDBJ whole genome shotgun (WGS) entry which is preliminary data.</text>
</comment>
<dbReference type="GO" id="GO:0004826">
    <property type="term" value="F:phenylalanine-tRNA ligase activity"/>
    <property type="evidence" value="ECO:0007669"/>
    <property type="project" value="UniProtKB-EC"/>
</dbReference>
<comment type="subunit">
    <text evidence="4">Tetramer of two alpha and two beta subunits.</text>
</comment>
<dbReference type="Gene3D" id="1.10.10.2320">
    <property type="match status" value="1"/>
</dbReference>
<dbReference type="GO" id="GO:0005829">
    <property type="term" value="C:cytosol"/>
    <property type="evidence" value="ECO:0007669"/>
    <property type="project" value="TreeGrafter"/>
</dbReference>
<evidence type="ECO:0000256" key="10">
    <source>
        <dbReference type="ARBA" id="ARBA00022840"/>
    </source>
</evidence>
<dbReference type="GO" id="GO:0046872">
    <property type="term" value="F:metal ion binding"/>
    <property type="evidence" value="ECO:0007669"/>
    <property type="project" value="UniProtKB-KW"/>
</dbReference>
<dbReference type="AlphaFoldDB" id="A0A6L2Q709"/>
<dbReference type="Gene3D" id="3.30.930.10">
    <property type="entry name" value="Bira Bifunctional Protein, Domain 2"/>
    <property type="match status" value="1"/>
</dbReference>
<dbReference type="GO" id="GO:0009328">
    <property type="term" value="C:phenylalanine-tRNA ligase complex"/>
    <property type="evidence" value="ECO:0007669"/>
    <property type="project" value="TreeGrafter"/>
</dbReference>
<dbReference type="Gene3D" id="1.20.1050.130">
    <property type="match status" value="1"/>
</dbReference>
<evidence type="ECO:0000256" key="4">
    <source>
        <dbReference type="ARBA" id="ARBA00011209"/>
    </source>
</evidence>
<dbReference type="OrthoDB" id="238316at2759"/>
<comment type="subcellular location">
    <subcellularLocation>
        <location evidence="2">Cytoplasm</location>
    </subcellularLocation>
</comment>
<evidence type="ECO:0000256" key="8">
    <source>
        <dbReference type="ARBA" id="ARBA00022723"/>
    </source>
</evidence>
<proteinExistence type="inferred from homology"/>
<dbReference type="Pfam" id="PF01409">
    <property type="entry name" value="tRNA-synt_2d"/>
    <property type="match status" value="1"/>
</dbReference>
<dbReference type="EC" id="6.1.1.20" evidence="5"/>
<dbReference type="InterPro" id="IPR040724">
    <property type="entry name" value="PheRS_DBD1"/>
</dbReference>
<dbReference type="SUPFAM" id="SSF47616">
    <property type="entry name" value="GST C-terminal domain-like"/>
    <property type="match status" value="1"/>
</dbReference>
<keyword evidence="12" id="KW-0648">Protein biosynthesis</keyword>
<evidence type="ECO:0000256" key="6">
    <source>
        <dbReference type="ARBA" id="ARBA00022490"/>
    </source>
</evidence>
<dbReference type="InterPro" id="IPR002319">
    <property type="entry name" value="Phenylalanyl-tRNA_Synthase"/>
</dbReference>
<comment type="cofactor">
    <cofactor evidence="1">
        <name>Mg(2+)</name>
        <dbReference type="ChEBI" id="CHEBI:18420"/>
    </cofactor>
</comment>
<evidence type="ECO:0000256" key="3">
    <source>
        <dbReference type="ARBA" id="ARBA00006703"/>
    </source>
</evidence>
<dbReference type="InterPro" id="IPR004529">
    <property type="entry name" value="Phe-tRNA-synth_IIc_asu"/>
</dbReference>
<accession>A0A6L2Q709</accession>
<evidence type="ECO:0000256" key="11">
    <source>
        <dbReference type="ARBA" id="ARBA00022842"/>
    </source>
</evidence>
<dbReference type="CDD" id="cd00496">
    <property type="entry name" value="PheRS_alpha_core"/>
    <property type="match status" value="1"/>
</dbReference>
<dbReference type="GO" id="GO:0005524">
    <property type="term" value="F:ATP binding"/>
    <property type="evidence" value="ECO:0007669"/>
    <property type="project" value="UniProtKB-KW"/>
</dbReference>
<dbReference type="FunFam" id="1.10.10.2320:FF:000001">
    <property type="entry name" value="phenylalanine--tRNA ligase alpha subunit"/>
    <property type="match status" value="1"/>
</dbReference>
<keyword evidence="13" id="KW-0030">Aminoacyl-tRNA synthetase</keyword>
<evidence type="ECO:0000256" key="13">
    <source>
        <dbReference type="ARBA" id="ARBA00023146"/>
    </source>
</evidence>
<dbReference type="PROSITE" id="PS50862">
    <property type="entry name" value="AA_TRNA_LIGASE_II"/>
    <property type="match status" value="1"/>
</dbReference>
<protein>
    <recommendedName>
        <fullName evidence="5">phenylalanine--tRNA ligase</fullName>
        <ecNumber evidence="5">6.1.1.20</ecNumber>
    </recommendedName>
    <alternativeName>
        <fullName evidence="14">Phenylalanyl-tRNA synthetase alpha subunit</fullName>
    </alternativeName>
</protein>
<evidence type="ECO:0000256" key="14">
    <source>
        <dbReference type="ARBA" id="ARBA00030612"/>
    </source>
</evidence>
<dbReference type="Pfam" id="PF18553">
    <property type="entry name" value="PheRS_DBD3"/>
    <property type="match status" value="1"/>
</dbReference>
<dbReference type="GO" id="GO:0000049">
    <property type="term" value="F:tRNA binding"/>
    <property type="evidence" value="ECO:0007669"/>
    <property type="project" value="InterPro"/>
</dbReference>
<keyword evidence="11" id="KW-0460">Magnesium</keyword>
<evidence type="ECO:0000256" key="12">
    <source>
        <dbReference type="ARBA" id="ARBA00022917"/>
    </source>
</evidence>
<dbReference type="Gene3D" id="3.30.1370.240">
    <property type="match status" value="1"/>
</dbReference>
<evidence type="ECO:0000256" key="15">
    <source>
        <dbReference type="ARBA" id="ARBA00049255"/>
    </source>
</evidence>
<dbReference type="InterPro" id="IPR045864">
    <property type="entry name" value="aa-tRNA-synth_II/BPL/LPL"/>
</dbReference>
<dbReference type="NCBIfam" id="TIGR00468">
    <property type="entry name" value="pheS"/>
    <property type="match status" value="1"/>
</dbReference>
<dbReference type="InParanoid" id="A0A6L2Q709"/>
<keyword evidence="18" id="KW-1185">Reference proteome</keyword>
<dbReference type="FunCoup" id="A0A6L2Q709">
    <property type="interactions" value="1776"/>
</dbReference>
<organism evidence="17 18">
    <name type="scientific">Coptotermes formosanus</name>
    <name type="common">Formosan subterranean termite</name>
    <dbReference type="NCBI Taxonomy" id="36987"/>
    <lineage>
        <taxon>Eukaryota</taxon>
        <taxon>Metazoa</taxon>
        <taxon>Ecdysozoa</taxon>
        <taxon>Arthropoda</taxon>
        <taxon>Hexapoda</taxon>
        <taxon>Insecta</taxon>
        <taxon>Pterygota</taxon>
        <taxon>Neoptera</taxon>
        <taxon>Polyneoptera</taxon>
        <taxon>Dictyoptera</taxon>
        <taxon>Blattodea</taxon>
        <taxon>Blattoidea</taxon>
        <taxon>Termitoidae</taxon>
        <taxon>Rhinotermitidae</taxon>
        <taxon>Coptotermes</taxon>
    </lineage>
</organism>
<comment type="catalytic activity">
    <reaction evidence="15">
        <text>tRNA(Phe) + L-phenylalanine + ATP = L-phenylalanyl-tRNA(Phe) + AMP + diphosphate + H(+)</text>
        <dbReference type="Rhea" id="RHEA:19413"/>
        <dbReference type="Rhea" id="RHEA-COMP:9668"/>
        <dbReference type="Rhea" id="RHEA-COMP:9699"/>
        <dbReference type="ChEBI" id="CHEBI:15378"/>
        <dbReference type="ChEBI" id="CHEBI:30616"/>
        <dbReference type="ChEBI" id="CHEBI:33019"/>
        <dbReference type="ChEBI" id="CHEBI:58095"/>
        <dbReference type="ChEBI" id="CHEBI:78442"/>
        <dbReference type="ChEBI" id="CHEBI:78531"/>
        <dbReference type="ChEBI" id="CHEBI:456215"/>
        <dbReference type="EC" id="6.1.1.20"/>
    </reaction>
</comment>
<keyword evidence="8" id="KW-0479">Metal-binding</keyword>
<evidence type="ECO:0000259" key="16">
    <source>
        <dbReference type="PROSITE" id="PS50862"/>
    </source>
</evidence>
<feature type="domain" description="Aminoacyl-transfer RNA synthetases class-II family profile" evidence="16">
    <location>
        <begin position="227"/>
        <end position="477"/>
    </location>
</feature>